<organism evidence="2 3">
    <name type="scientific">Pelagomonas calceolata</name>
    <dbReference type="NCBI Taxonomy" id="35677"/>
    <lineage>
        <taxon>Eukaryota</taxon>
        <taxon>Sar</taxon>
        <taxon>Stramenopiles</taxon>
        <taxon>Ochrophyta</taxon>
        <taxon>Pelagophyceae</taxon>
        <taxon>Pelagomonadales</taxon>
        <taxon>Pelagomonadaceae</taxon>
        <taxon>Pelagomonas</taxon>
    </lineage>
</organism>
<dbReference type="Proteomes" id="UP000789595">
    <property type="component" value="Unassembled WGS sequence"/>
</dbReference>
<feature type="region of interest" description="Disordered" evidence="1">
    <location>
        <begin position="127"/>
        <end position="195"/>
    </location>
</feature>
<feature type="region of interest" description="Disordered" evidence="1">
    <location>
        <begin position="213"/>
        <end position="238"/>
    </location>
</feature>
<evidence type="ECO:0000313" key="3">
    <source>
        <dbReference type="Proteomes" id="UP000789595"/>
    </source>
</evidence>
<feature type="region of interest" description="Disordered" evidence="1">
    <location>
        <begin position="270"/>
        <end position="297"/>
    </location>
</feature>
<reference evidence="2" key="1">
    <citation type="submission" date="2021-11" db="EMBL/GenBank/DDBJ databases">
        <authorList>
            <consortium name="Genoscope - CEA"/>
            <person name="William W."/>
        </authorList>
    </citation>
    <scope>NUCLEOTIDE SEQUENCE</scope>
</reference>
<evidence type="ECO:0000256" key="1">
    <source>
        <dbReference type="SAM" id="MobiDB-lite"/>
    </source>
</evidence>
<dbReference type="AlphaFoldDB" id="A0A8J2S7P4"/>
<gene>
    <name evidence="2" type="ORF">PECAL_1P19690</name>
</gene>
<proteinExistence type="predicted"/>
<comment type="caution">
    <text evidence="2">The sequence shown here is derived from an EMBL/GenBank/DDBJ whole genome shotgun (WGS) entry which is preliminary data.</text>
</comment>
<evidence type="ECO:0000313" key="2">
    <source>
        <dbReference type="EMBL" id="CAH0365525.1"/>
    </source>
</evidence>
<keyword evidence="3" id="KW-1185">Reference proteome</keyword>
<dbReference type="EMBL" id="CAKKNE010000001">
    <property type="protein sequence ID" value="CAH0365525.1"/>
    <property type="molecule type" value="Genomic_DNA"/>
</dbReference>
<feature type="compositionally biased region" description="Low complexity" evidence="1">
    <location>
        <begin position="162"/>
        <end position="173"/>
    </location>
</feature>
<accession>A0A8J2S7P4</accession>
<name>A0A8J2S7P4_9STRA</name>
<protein>
    <submittedName>
        <fullName evidence="2">Uncharacterized protein</fullName>
    </submittedName>
</protein>
<feature type="compositionally biased region" description="Low complexity" evidence="1">
    <location>
        <begin position="127"/>
        <end position="136"/>
    </location>
</feature>
<sequence>MMHETSDLSFDELVDAACEELDLELNRPPPPPPPPTRREKLARWCRRILQDRLKPPIQRTARLATTVLNAELPVDVDAVSGAALSLTARVAHAGFRTLRWTLLAPLAPIAFARNRLRARRDEALPLHAPARPAAPARPRRDAPAPVALTPDAEAPARPPASPSFASPRPSASPQFTSPEAYLHGNYEAPRPPSIAPRQLFDEDAEVDLPPARDAAPARVTPDERFATSRGVGAPSVAADPRAGTTYPGQFHNNPQHASLRAAATADERFATSRGVASQPPKAVIHTPPASPVRPNGAAALARSPSAVEGYALY</sequence>